<dbReference type="Pfam" id="PF13302">
    <property type="entry name" value="Acetyltransf_3"/>
    <property type="match status" value="1"/>
</dbReference>
<name>A0A9W8Q2G0_AKAMU</name>
<feature type="domain" description="N-acetyltransferase" evidence="1">
    <location>
        <begin position="1"/>
        <end position="145"/>
    </location>
</feature>
<proteinExistence type="predicted"/>
<dbReference type="PROSITE" id="PS51186">
    <property type="entry name" value="GNAT"/>
    <property type="match status" value="1"/>
</dbReference>
<dbReference type="Proteomes" id="UP001144673">
    <property type="component" value="Chromosome 2"/>
</dbReference>
<dbReference type="KEGG" id="amus:LMH87_003386"/>
<dbReference type="GeneID" id="80890545"/>
<dbReference type="EMBL" id="JAJHUN010000011">
    <property type="protein sequence ID" value="KAJ4144505.1"/>
    <property type="molecule type" value="Genomic_DNA"/>
</dbReference>
<evidence type="ECO:0000313" key="2">
    <source>
        <dbReference type="EMBL" id="KAJ4144505.1"/>
    </source>
</evidence>
<evidence type="ECO:0000259" key="1">
    <source>
        <dbReference type="PROSITE" id="PS51186"/>
    </source>
</evidence>
<gene>
    <name evidence="2" type="ORF">LMH87_003386</name>
</gene>
<dbReference type="InterPro" id="IPR051531">
    <property type="entry name" value="N-acetyltransferase"/>
</dbReference>
<sequence length="168" mass="18482">MTHPVCNVHTNLRGMRIICTLVPGLGLWSGFTADSGEFVGWWALSPVIRDDGGALDPTAGNLGYRLLPRFWRQGLAKEGALEVLRHGFVDLGLQRVRADTMAVNEASRATMASCGLRYLRTFFVEFEEPLPGTQLGEVEYGLTLNEWLALPGDKKAYKVGVGRAWTTS</sequence>
<dbReference type="Gene3D" id="3.40.630.30">
    <property type="match status" value="1"/>
</dbReference>
<keyword evidence="3" id="KW-1185">Reference proteome</keyword>
<dbReference type="PANTHER" id="PTHR43792">
    <property type="entry name" value="GNAT FAMILY, PUTATIVE (AFU_ORTHOLOGUE AFUA_3G00765)-RELATED-RELATED"/>
    <property type="match status" value="1"/>
</dbReference>
<evidence type="ECO:0000313" key="3">
    <source>
        <dbReference type="Proteomes" id="UP001144673"/>
    </source>
</evidence>
<reference evidence="2" key="1">
    <citation type="journal article" date="2023" name="Access Microbiol">
        <title>De-novo genome assembly for Akanthomyces muscarius, a biocontrol agent of insect agricultural pests.</title>
        <authorList>
            <person name="Erdos Z."/>
            <person name="Studholme D.J."/>
            <person name="Raymond B."/>
            <person name="Sharma M."/>
        </authorList>
    </citation>
    <scope>NUCLEOTIDE SEQUENCE</scope>
    <source>
        <strain evidence="2">Ve6</strain>
    </source>
</reference>
<dbReference type="InterPro" id="IPR000182">
    <property type="entry name" value="GNAT_dom"/>
</dbReference>
<accession>A0A9W8Q2G0</accession>
<dbReference type="PANTHER" id="PTHR43792:SF16">
    <property type="entry name" value="N-ACETYLTRANSFERASE DOMAIN-CONTAINING PROTEIN"/>
    <property type="match status" value="1"/>
</dbReference>
<dbReference type="InterPro" id="IPR016181">
    <property type="entry name" value="Acyl_CoA_acyltransferase"/>
</dbReference>
<protein>
    <recommendedName>
        <fullName evidence="1">N-acetyltransferase domain-containing protein</fullName>
    </recommendedName>
</protein>
<dbReference type="SUPFAM" id="SSF55729">
    <property type="entry name" value="Acyl-CoA N-acyltransferases (Nat)"/>
    <property type="match status" value="1"/>
</dbReference>
<dbReference type="GO" id="GO:0016747">
    <property type="term" value="F:acyltransferase activity, transferring groups other than amino-acyl groups"/>
    <property type="evidence" value="ECO:0007669"/>
    <property type="project" value="InterPro"/>
</dbReference>
<dbReference type="RefSeq" id="XP_056048175.1">
    <property type="nucleotide sequence ID" value="XM_056192446.1"/>
</dbReference>
<dbReference type="AlphaFoldDB" id="A0A9W8Q2G0"/>
<organism evidence="2 3">
    <name type="scientific">Akanthomyces muscarius</name>
    <name type="common">Entomopathogenic fungus</name>
    <name type="synonym">Lecanicillium muscarium</name>
    <dbReference type="NCBI Taxonomy" id="2231603"/>
    <lineage>
        <taxon>Eukaryota</taxon>
        <taxon>Fungi</taxon>
        <taxon>Dikarya</taxon>
        <taxon>Ascomycota</taxon>
        <taxon>Pezizomycotina</taxon>
        <taxon>Sordariomycetes</taxon>
        <taxon>Hypocreomycetidae</taxon>
        <taxon>Hypocreales</taxon>
        <taxon>Cordycipitaceae</taxon>
        <taxon>Akanthomyces</taxon>
    </lineage>
</organism>
<comment type="caution">
    <text evidence="2">The sequence shown here is derived from an EMBL/GenBank/DDBJ whole genome shotgun (WGS) entry which is preliminary data.</text>
</comment>